<gene>
    <name evidence="1" type="ORF">AVEN_153465_1</name>
    <name evidence="2" type="ORF">AVEN_211009_1</name>
</gene>
<dbReference type="OrthoDB" id="8060176at2759"/>
<sequence length="113" mass="13659">MKKKPVLKPHPKSQRMLYFLNHMTYGPKCKSVIFTYKKWNLEGPDSWEFYWHDLSKEPRCIFSRKQGEVIALRWFMQSFATMDKCICTLPEAAKHHNIILRHWRITCCHFLSL</sequence>
<name>A0A4Y2QYB9_ARAVE</name>
<dbReference type="EMBL" id="BGPR01015187">
    <property type="protein sequence ID" value="GBN68328.1"/>
    <property type="molecule type" value="Genomic_DNA"/>
</dbReference>
<reference evidence="1 3" key="1">
    <citation type="journal article" date="2019" name="Sci. Rep.">
        <title>Orb-weaving spider Araneus ventricosus genome elucidates the spidroin gene catalogue.</title>
        <authorList>
            <person name="Kono N."/>
            <person name="Nakamura H."/>
            <person name="Ohtoshi R."/>
            <person name="Moran D.A.P."/>
            <person name="Shinohara A."/>
            <person name="Yoshida Y."/>
            <person name="Fujiwara M."/>
            <person name="Mori M."/>
            <person name="Tomita M."/>
            <person name="Arakawa K."/>
        </authorList>
    </citation>
    <scope>NUCLEOTIDE SEQUENCE [LARGE SCALE GENOMIC DNA]</scope>
</reference>
<proteinExistence type="predicted"/>
<evidence type="ECO:0000313" key="1">
    <source>
        <dbReference type="EMBL" id="GBN68328.1"/>
    </source>
</evidence>
<dbReference type="AlphaFoldDB" id="A0A4Y2QYB9"/>
<organism evidence="1 3">
    <name type="scientific">Araneus ventricosus</name>
    <name type="common">Orbweaver spider</name>
    <name type="synonym">Epeira ventricosa</name>
    <dbReference type="NCBI Taxonomy" id="182803"/>
    <lineage>
        <taxon>Eukaryota</taxon>
        <taxon>Metazoa</taxon>
        <taxon>Ecdysozoa</taxon>
        <taxon>Arthropoda</taxon>
        <taxon>Chelicerata</taxon>
        <taxon>Arachnida</taxon>
        <taxon>Araneae</taxon>
        <taxon>Araneomorphae</taxon>
        <taxon>Entelegynae</taxon>
        <taxon>Araneoidea</taxon>
        <taxon>Araneidae</taxon>
        <taxon>Araneus</taxon>
    </lineage>
</organism>
<protein>
    <submittedName>
        <fullName evidence="1">Uncharacterized protein</fullName>
    </submittedName>
</protein>
<accession>A0A4Y2QYB9</accession>
<comment type="caution">
    <text evidence="1">The sequence shown here is derived from an EMBL/GenBank/DDBJ whole genome shotgun (WGS) entry which is preliminary data.</text>
</comment>
<keyword evidence="3" id="KW-1185">Reference proteome</keyword>
<evidence type="ECO:0000313" key="3">
    <source>
        <dbReference type="Proteomes" id="UP000499080"/>
    </source>
</evidence>
<dbReference type="Proteomes" id="UP000499080">
    <property type="component" value="Unassembled WGS sequence"/>
</dbReference>
<evidence type="ECO:0000313" key="2">
    <source>
        <dbReference type="EMBL" id="GBN68376.1"/>
    </source>
</evidence>
<dbReference type="EMBL" id="BGPR01015198">
    <property type="protein sequence ID" value="GBN68376.1"/>
    <property type="molecule type" value="Genomic_DNA"/>
</dbReference>